<keyword evidence="4 7" id="KW-0812">Transmembrane</keyword>
<reference evidence="9" key="1">
    <citation type="submission" date="2020-02" db="EMBL/GenBank/DDBJ databases">
        <authorList>
            <person name="Meier V. D."/>
        </authorList>
    </citation>
    <scope>NUCLEOTIDE SEQUENCE</scope>
    <source>
        <strain evidence="9">AVDCRST_MAG12</strain>
    </source>
</reference>
<feature type="transmembrane region" description="Helical" evidence="7">
    <location>
        <begin position="163"/>
        <end position="181"/>
    </location>
</feature>
<proteinExistence type="inferred from homology"/>
<dbReference type="EMBL" id="CADCVK010000260">
    <property type="protein sequence ID" value="CAA9483681.1"/>
    <property type="molecule type" value="Genomic_DNA"/>
</dbReference>
<feature type="domain" description="VTT" evidence="8">
    <location>
        <begin position="43"/>
        <end position="156"/>
    </location>
</feature>
<dbReference type="PANTHER" id="PTHR12677">
    <property type="entry name" value="GOLGI APPARATUS MEMBRANE PROTEIN TVP38-RELATED"/>
    <property type="match status" value="1"/>
</dbReference>
<feature type="transmembrane region" description="Helical" evidence="7">
    <location>
        <begin position="48"/>
        <end position="79"/>
    </location>
</feature>
<dbReference type="GO" id="GO:0005886">
    <property type="term" value="C:plasma membrane"/>
    <property type="evidence" value="ECO:0007669"/>
    <property type="project" value="UniProtKB-SubCell"/>
</dbReference>
<evidence type="ECO:0000256" key="1">
    <source>
        <dbReference type="ARBA" id="ARBA00004651"/>
    </source>
</evidence>
<keyword evidence="5 7" id="KW-1133">Transmembrane helix</keyword>
<evidence type="ECO:0000256" key="7">
    <source>
        <dbReference type="RuleBase" id="RU366058"/>
    </source>
</evidence>
<comment type="similarity">
    <text evidence="2 7">Belongs to the TVP38/TMEM64 family.</text>
</comment>
<dbReference type="PANTHER" id="PTHR12677:SF59">
    <property type="entry name" value="GOLGI APPARATUS MEMBRANE PROTEIN TVP38-RELATED"/>
    <property type="match status" value="1"/>
</dbReference>
<feature type="transmembrane region" description="Helical" evidence="7">
    <location>
        <begin position="136"/>
        <end position="157"/>
    </location>
</feature>
<name>A0A6J4RW87_9ACTN</name>
<keyword evidence="6 7" id="KW-0472">Membrane</keyword>
<dbReference type="InterPro" id="IPR015414">
    <property type="entry name" value="TMEM64"/>
</dbReference>
<dbReference type="Pfam" id="PF09335">
    <property type="entry name" value="VTT_dom"/>
    <property type="match status" value="1"/>
</dbReference>
<comment type="subcellular location">
    <subcellularLocation>
        <location evidence="1 7">Cell membrane</location>
        <topology evidence="1 7">Multi-pass membrane protein</topology>
    </subcellularLocation>
</comment>
<protein>
    <recommendedName>
        <fullName evidence="7">TVP38/TMEM64 family membrane protein</fullName>
    </recommendedName>
</protein>
<sequence length="193" mass="20431">MGGALWEVFSDRERLQRVLEGAGALAPMVFGVLLVVQAVIAPLPAPALAIVGGFGFGVLEGFLLTWVGSLIGGVISFALSRRFGRGFVAGSARAVRLDRFMEEHGAILIFVLRLIPLVSFDAISYAAGLSSIRFRAFLLATALGMIPGTLAFVYVGGSESGPRAWAVLVGLAILAGGAYVFQRRFFRAGSRVR</sequence>
<evidence type="ECO:0000256" key="4">
    <source>
        <dbReference type="ARBA" id="ARBA00022692"/>
    </source>
</evidence>
<evidence type="ECO:0000256" key="2">
    <source>
        <dbReference type="ARBA" id="ARBA00008640"/>
    </source>
</evidence>
<dbReference type="AlphaFoldDB" id="A0A6J4RW87"/>
<evidence type="ECO:0000256" key="6">
    <source>
        <dbReference type="ARBA" id="ARBA00023136"/>
    </source>
</evidence>
<evidence type="ECO:0000256" key="5">
    <source>
        <dbReference type="ARBA" id="ARBA00022989"/>
    </source>
</evidence>
<feature type="transmembrane region" description="Helical" evidence="7">
    <location>
        <begin position="22"/>
        <end position="41"/>
    </location>
</feature>
<evidence type="ECO:0000259" key="8">
    <source>
        <dbReference type="Pfam" id="PF09335"/>
    </source>
</evidence>
<comment type="caution">
    <text evidence="7">Lacks conserved residue(s) required for the propagation of feature annotation.</text>
</comment>
<keyword evidence="3 7" id="KW-1003">Cell membrane</keyword>
<accession>A0A6J4RW87</accession>
<gene>
    <name evidence="9" type="ORF">AVDCRST_MAG12-1662</name>
</gene>
<organism evidence="9">
    <name type="scientific">uncultured Rubrobacteraceae bacterium</name>
    <dbReference type="NCBI Taxonomy" id="349277"/>
    <lineage>
        <taxon>Bacteria</taxon>
        <taxon>Bacillati</taxon>
        <taxon>Actinomycetota</taxon>
        <taxon>Rubrobacteria</taxon>
        <taxon>Rubrobacterales</taxon>
        <taxon>Rubrobacteraceae</taxon>
        <taxon>environmental samples</taxon>
    </lineage>
</organism>
<dbReference type="InterPro" id="IPR032816">
    <property type="entry name" value="VTT_dom"/>
</dbReference>
<evidence type="ECO:0000313" key="9">
    <source>
        <dbReference type="EMBL" id="CAA9483681.1"/>
    </source>
</evidence>
<evidence type="ECO:0000256" key="3">
    <source>
        <dbReference type="ARBA" id="ARBA00022475"/>
    </source>
</evidence>